<organism evidence="1 2">
    <name type="scientific">Cyphomyrmex costatus</name>
    <dbReference type="NCBI Taxonomy" id="456900"/>
    <lineage>
        <taxon>Eukaryota</taxon>
        <taxon>Metazoa</taxon>
        <taxon>Ecdysozoa</taxon>
        <taxon>Arthropoda</taxon>
        <taxon>Hexapoda</taxon>
        <taxon>Insecta</taxon>
        <taxon>Pterygota</taxon>
        <taxon>Neoptera</taxon>
        <taxon>Endopterygota</taxon>
        <taxon>Hymenoptera</taxon>
        <taxon>Apocrita</taxon>
        <taxon>Aculeata</taxon>
        <taxon>Formicoidea</taxon>
        <taxon>Formicidae</taxon>
        <taxon>Myrmicinae</taxon>
        <taxon>Cyphomyrmex</taxon>
    </lineage>
</organism>
<evidence type="ECO:0000313" key="2">
    <source>
        <dbReference type="Proteomes" id="UP000078542"/>
    </source>
</evidence>
<dbReference type="EMBL" id="KQ976818">
    <property type="protein sequence ID" value="KYN08125.1"/>
    <property type="molecule type" value="Genomic_DNA"/>
</dbReference>
<accession>A0A195D5F5</accession>
<protein>
    <submittedName>
        <fullName evidence="1">Uncharacterized protein</fullName>
    </submittedName>
</protein>
<gene>
    <name evidence="1" type="ORF">ALC62_00970</name>
</gene>
<dbReference type="Proteomes" id="UP000078542">
    <property type="component" value="Unassembled WGS sequence"/>
</dbReference>
<name>A0A195D5F5_9HYME</name>
<sequence>MEQTRSQLAPSFAIPPCIRRLSGESGWRQLQRDADRKTPRVVTVAPEILLDETDGRVKTSLKVTLLSYQNNYIRKKMF</sequence>
<proteinExistence type="predicted"/>
<dbReference type="AlphaFoldDB" id="A0A195D5F5"/>
<evidence type="ECO:0000313" key="1">
    <source>
        <dbReference type="EMBL" id="KYN08125.1"/>
    </source>
</evidence>
<keyword evidence="2" id="KW-1185">Reference proteome</keyword>
<reference evidence="1 2" key="1">
    <citation type="submission" date="2016-03" db="EMBL/GenBank/DDBJ databases">
        <title>Cyphomyrmex costatus WGS genome.</title>
        <authorList>
            <person name="Nygaard S."/>
            <person name="Hu H."/>
            <person name="Boomsma J."/>
            <person name="Zhang G."/>
        </authorList>
    </citation>
    <scope>NUCLEOTIDE SEQUENCE [LARGE SCALE GENOMIC DNA]</scope>
    <source>
        <strain evidence="1">MS0001</strain>
        <tissue evidence="1">Whole body</tissue>
    </source>
</reference>